<protein>
    <submittedName>
        <fullName evidence="1">Uncharacterized protein</fullName>
    </submittedName>
</protein>
<proteinExistence type="predicted"/>
<organism evidence="1">
    <name type="scientific">Phytophthora nicotianae</name>
    <name type="common">Potato buckeye rot agent</name>
    <name type="synonym">Phytophthora parasitica</name>
    <dbReference type="NCBI Taxonomy" id="4792"/>
    <lineage>
        <taxon>Eukaryota</taxon>
        <taxon>Sar</taxon>
        <taxon>Stramenopiles</taxon>
        <taxon>Oomycota</taxon>
        <taxon>Peronosporomycetes</taxon>
        <taxon>Peronosporales</taxon>
        <taxon>Peronosporaceae</taxon>
        <taxon>Phytophthora</taxon>
    </lineage>
</organism>
<dbReference type="Proteomes" id="UP000054423">
    <property type="component" value="Unassembled WGS sequence"/>
</dbReference>
<sequence>MSPNTKGTMEGPSPFNTQVQAFVNTWRTRHKRNSSQPVIDSRKRRMYGVVKHIAESGDGLLVSRDSDENESTLVPKLGNGSSSSPFVLGILAIHCSITTSKFNVTCAILRNCMFTAPQHCKTALSRVCIWDIRLWRDILPNCILLHFEESRS</sequence>
<evidence type="ECO:0000313" key="1">
    <source>
        <dbReference type="EMBL" id="ETL78342.1"/>
    </source>
</evidence>
<accession>W2JZM5</accession>
<name>W2JZM5_PHYNI</name>
<gene>
    <name evidence="1" type="ORF">L917_20841</name>
</gene>
<dbReference type="AlphaFoldDB" id="W2JZM5"/>
<dbReference type="EMBL" id="KI683323">
    <property type="protein sequence ID" value="ETL78342.1"/>
    <property type="molecule type" value="Genomic_DNA"/>
</dbReference>
<reference evidence="1" key="1">
    <citation type="submission" date="2013-11" db="EMBL/GenBank/DDBJ databases">
        <title>The Genome Sequence of Phytophthora parasitica CHvinca01.</title>
        <authorList>
            <consortium name="The Broad Institute Genomics Platform"/>
            <person name="Russ C."/>
            <person name="Tyler B."/>
            <person name="Panabieres F."/>
            <person name="Shan W."/>
            <person name="Tripathy S."/>
            <person name="Grunwald N."/>
            <person name="Machado M."/>
            <person name="Johnson C.S."/>
            <person name="Arredondo F."/>
            <person name="Hong C."/>
            <person name="Coffey M."/>
            <person name="Young S.K."/>
            <person name="Zeng Q."/>
            <person name="Gargeya S."/>
            <person name="Fitzgerald M."/>
            <person name="Abouelleil A."/>
            <person name="Alvarado L."/>
            <person name="Chapman S.B."/>
            <person name="Gainer-Dewar J."/>
            <person name="Goldberg J."/>
            <person name="Griggs A."/>
            <person name="Gujja S."/>
            <person name="Hansen M."/>
            <person name="Howarth C."/>
            <person name="Imamovic A."/>
            <person name="Ireland A."/>
            <person name="Larimer J."/>
            <person name="McCowan C."/>
            <person name="Murphy C."/>
            <person name="Pearson M."/>
            <person name="Poon T.W."/>
            <person name="Priest M."/>
            <person name="Roberts A."/>
            <person name="Saif S."/>
            <person name="Shea T."/>
            <person name="Sykes S."/>
            <person name="Wortman J."/>
            <person name="Nusbaum C."/>
            <person name="Birren B."/>
        </authorList>
    </citation>
    <scope>NUCLEOTIDE SEQUENCE [LARGE SCALE GENOMIC DNA]</scope>
    <source>
        <strain evidence="1">CHvinca01</strain>
    </source>
</reference>